<evidence type="ECO:0000313" key="1">
    <source>
        <dbReference type="EMBL" id="MBB5020099.1"/>
    </source>
</evidence>
<reference evidence="1 2" key="1">
    <citation type="submission" date="2020-08" db="EMBL/GenBank/DDBJ databases">
        <title>Genomic Encyclopedia of Type Strains, Phase IV (KMG-IV): sequencing the most valuable type-strain genomes for metagenomic binning, comparative biology and taxonomic classification.</title>
        <authorList>
            <person name="Goeker M."/>
        </authorList>
    </citation>
    <scope>NUCLEOTIDE SEQUENCE [LARGE SCALE GENOMIC DNA]</scope>
    <source>
        <strain evidence="1 2">DSM 27165</strain>
    </source>
</reference>
<proteinExistence type="predicted"/>
<dbReference type="RefSeq" id="WP_184041546.1">
    <property type="nucleotide sequence ID" value="NZ_JACHHY010000025.1"/>
</dbReference>
<gene>
    <name evidence="1" type="ORF">HNQ59_003413</name>
</gene>
<dbReference type="EMBL" id="JACHHY010000025">
    <property type="protein sequence ID" value="MBB5020099.1"/>
    <property type="molecule type" value="Genomic_DNA"/>
</dbReference>
<name>A0A840MSN6_9PROT</name>
<sequence>MHQTISGFAYQERLLLHYRIPADVEPSQRELAGETADGEPMVCHFSHLDLKHRLVPTRMLKQDISFVWAGMTFIAEIKNDSRRVIDYLLSPIKEVFSEAIRER</sequence>
<dbReference type="PRINTS" id="PR01490">
    <property type="entry name" value="RTXTOXIND"/>
</dbReference>
<dbReference type="Proteomes" id="UP000575898">
    <property type="component" value="Unassembled WGS sequence"/>
</dbReference>
<protein>
    <submittedName>
        <fullName evidence="1">Uncharacterized protein</fullName>
    </submittedName>
</protein>
<dbReference type="AlphaFoldDB" id="A0A840MSN6"/>
<evidence type="ECO:0000313" key="2">
    <source>
        <dbReference type="Proteomes" id="UP000575898"/>
    </source>
</evidence>
<organism evidence="1 2">
    <name type="scientific">Chitinivorax tropicus</name>
    <dbReference type="NCBI Taxonomy" id="714531"/>
    <lineage>
        <taxon>Bacteria</taxon>
        <taxon>Pseudomonadati</taxon>
        <taxon>Pseudomonadota</taxon>
        <taxon>Betaproteobacteria</taxon>
        <taxon>Chitinivorax</taxon>
    </lineage>
</organism>
<accession>A0A840MSN6</accession>
<keyword evidence="2" id="KW-1185">Reference proteome</keyword>
<comment type="caution">
    <text evidence="1">The sequence shown here is derived from an EMBL/GenBank/DDBJ whole genome shotgun (WGS) entry which is preliminary data.</text>
</comment>